<dbReference type="RefSeq" id="WP_027462535.1">
    <property type="nucleotide sequence ID" value="NZ_CP021081.1"/>
</dbReference>
<comment type="subcellular location">
    <subcellularLocation>
        <location evidence="5">Cell membrane</location>
        <topology evidence="5">Multi-pass membrane protein</topology>
    </subcellularLocation>
    <subcellularLocation>
        <location evidence="1">Membrane</location>
        <topology evidence="1">Multi-pass membrane protein</topology>
    </subcellularLocation>
</comment>
<dbReference type="NCBIfam" id="TIGR00945">
    <property type="entry name" value="tatC"/>
    <property type="match status" value="1"/>
</dbReference>
<keyword evidence="4 5" id="KW-0472">Membrane</keyword>
<evidence type="ECO:0000313" key="7">
    <source>
        <dbReference type="Proteomes" id="UP000259030"/>
    </source>
</evidence>
<dbReference type="Proteomes" id="UP000259030">
    <property type="component" value="Chromosome"/>
</dbReference>
<sequence length="260" mass="29022">MTRTSTPELQSAPLFDHLEELRRRIIFALIFLALGMVVAFQFRMGLIELIKVPLTYSQAYQDGKVQLVTLHLTEQFMLSLNLSFWAGLALALPFILWQVWAFIAPGLYPQERRWALPFVVGAGVAFVLGIVFGYRLVLPTMVRFMADFMGGAVELNQSLGSYIGTVTTFLVAFGLAFELPILTVILTRIGLVNHELLRRGWRIALVAIMVFAAVLTPTPDPGSMLLVAVPLYVLYELGVLLSRIFRVQPLPEPEESALTP</sequence>
<dbReference type="PANTHER" id="PTHR30371">
    <property type="entry name" value="SEC-INDEPENDENT PROTEIN TRANSLOCASE PROTEIN TATC"/>
    <property type="match status" value="1"/>
</dbReference>
<evidence type="ECO:0000256" key="5">
    <source>
        <dbReference type="HAMAP-Rule" id="MF_00902"/>
    </source>
</evidence>
<dbReference type="HAMAP" id="MF_00902">
    <property type="entry name" value="TatC"/>
    <property type="match status" value="1"/>
</dbReference>
<keyword evidence="7" id="KW-1185">Reference proteome</keyword>
<protein>
    <recommendedName>
        <fullName evidence="5">Sec-independent protein translocase protein TatC</fullName>
    </recommendedName>
</protein>
<feature type="transmembrane region" description="Helical" evidence="5">
    <location>
        <begin position="25"/>
        <end position="44"/>
    </location>
</feature>
<dbReference type="Pfam" id="PF00902">
    <property type="entry name" value="TatC"/>
    <property type="match status" value="1"/>
</dbReference>
<evidence type="ECO:0000313" key="6">
    <source>
        <dbReference type="EMBL" id="ASN80640.1"/>
    </source>
</evidence>
<organism evidence="6 7">
    <name type="scientific">Deinococcus ficus</name>
    <dbReference type="NCBI Taxonomy" id="317577"/>
    <lineage>
        <taxon>Bacteria</taxon>
        <taxon>Thermotogati</taxon>
        <taxon>Deinococcota</taxon>
        <taxon>Deinococci</taxon>
        <taxon>Deinococcales</taxon>
        <taxon>Deinococcaceae</taxon>
        <taxon>Deinococcus</taxon>
    </lineage>
</organism>
<comment type="function">
    <text evidence="5">Part of the twin-arginine translocation (Tat) system that transports large folded proteins containing a characteristic twin-arginine motif in their signal peptide across membranes.</text>
</comment>
<feature type="transmembrane region" description="Helical" evidence="5">
    <location>
        <begin position="162"/>
        <end position="187"/>
    </location>
</feature>
<keyword evidence="5" id="KW-1003">Cell membrane</keyword>
<dbReference type="GO" id="GO:0065002">
    <property type="term" value="P:intracellular protein transmembrane transport"/>
    <property type="evidence" value="ECO:0007669"/>
    <property type="project" value="TreeGrafter"/>
</dbReference>
<keyword evidence="5" id="KW-0813">Transport</keyword>
<keyword evidence="3 5" id="KW-1133">Transmembrane helix</keyword>
<feature type="transmembrane region" description="Helical" evidence="5">
    <location>
        <begin position="222"/>
        <end position="241"/>
    </location>
</feature>
<dbReference type="STRING" id="317577.GCA_000419625_02683"/>
<comment type="similarity">
    <text evidence="5">Belongs to the TatC family.</text>
</comment>
<keyword evidence="5" id="KW-0811">Translocation</keyword>
<evidence type="ECO:0000256" key="1">
    <source>
        <dbReference type="ARBA" id="ARBA00004141"/>
    </source>
</evidence>
<dbReference type="AlphaFoldDB" id="A0A221SVI8"/>
<gene>
    <name evidence="5" type="primary">tatC</name>
    <name evidence="6" type="ORF">DFI_06170</name>
</gene>
<keyword evidence="2 5" id="KW-0812">Transmembrane</keyword>
<dbReference type="EMBL" id="CP021081">
    <property type="protein sequence ID" value="ASN80640.1"/>
    <property type="molecule type" value="Genomic_DNA"/>
</dbReference>
<feature type="transmembrane region" description="Helical" evidence="5">
    <location>
        <begin position="199"/>
        <end position="216"/>
    </location>
</feature>
<dbReference type="PANTHER" id="PTHR30371:SF0">
    <property type="entry name" value="SEC-INDEPENDENT PROTEIN TRANSLOCASE PROTEIN TATC, CHLOROPLASTIC-RELATED"/>
    <property type="match status" value="1"/>
</dbReference>
<comment type="subunit">
    <text evidence="5">Forms a complex with TatA.</text>
</comment>
<reference evidence="6 7" key="1">
    <citation type="submission" date="2017-05" db="EMBL/GenBank/DDBJ databases">
        <title>The complete genome sequence of Deinococcus ficus isolated from the rhizosphere of the Ficus religiosa L. in Taiwan.</title>
        <authorList>
            <person name="Wu K.-M."/>
            <person name="Liao T.-L."/>
            <person name="Liu Y.-M."/>
            <person name="Young C.-C."/>
            <person name="Tsai S.-F."/>
        </authorList>
    </citation>
    <scope>NUCLEOTIDE SEQUENCE [LARGE SCALE GENOMIC DNA]</scope>
    <source>
        <strain evidence="6 7">CC-FR2-10</strain>
    </source>
</reference>
<proteinExistence type="inferred from homology"/>
<evidence type="ECO:0000256" key="3">
    <source>
        <dbReference type="ARBA" id="ARBA00022989"/>
    </source>
</evidence>
<feature type="transmembrane region" description="Helical" evidence="5">
    <location>
        <begin position="82"/>
        <end position="103"/>
    </location>
</feature>
<dbReference type="GO" id="GO:0009977">
    <property type="term" value="F:proton motive force dependent protein transmembrane transporter activity"/>
    <property type="evidence" value="ECO:0007669"/>
    <property type="project" value="TreeGrafter"/>
</dbReference>
<dbReference type="GO" id="GO:0033281">
    <property type="term" value="C:TAT protein transport complex"/>
    <property type="evidence" value="ECO:0007669"/>
    <property type="project" value="UniProtKB-UniRule"/>
</dbReference>
<accession>A0A221SVI8</accession>
<dbReference type="GO" id="GO:0043953">
    <property type="term" value="P:protein transport by the Tat complex"/>
    <property type="evidence" value="ECO:0007669"/>
    <property type="project" value="UniProtKB-UniRule"/>
</dbReference>
<evidence type="ECO:0000256" key="2">
    <source>
        <dbReference type="ARBA" id="ARBA00022692"/>
    </source>
</evidence>
<dbReference type="PRINTS" id="PR01840">
    <property type="entry name" value="TATCFAMILY"/>
</dbReference>
<evidence type="ECO:0000256" key="4">
    <source>
        <dbReference type="ARBA" id="ARBA00023136"/>
    </source>
</evidence>
<name>A0A221SVI8_9DEIO</name>
<dbReference type="KEGG" id="dfc:DFI_06170"/>
<keyword evidence="5" id="KW-0653">Protein transport</keyword>
<feature type="transmembrane region" description="Helical" evidence="5">
    <location>
        <begin position="115"/>
        <end position="137"/>
    </location>
</feature>
<dbReference type="InterPro" id="IPR002033">
    <property type="entry name" value="TatC"/>
</dbReference>